<reference evidence="1 2" key="1">
    <citation type="submission" date="2022-01" db="EMBL/GenBank/DDBJ databases">
        <title>Alkalihalobacillus sp. EGI L200015, a novel bacterium isolated from a salt lake sediment.</title>
        <authorList>
            <person name="Gao L."/>
            <person name="Fang B.-Z."/>
            <person name="Li W.-J."/>
        </authorList>
    </citation>
    <scope>NUCLEOTIDE SEQUENCE [LARGE SCALE GENOMIC DNA]</scope>
    <source>
        <strain evidence="1 2">KCTC 12718</strain>
    </source>
</reference>
<evidence type="ECO:0000313" key="1">
    <source>
        <dbReference type="EMBL" id="MCF6136828.1"/>
    </source>
</evidence>
<keyword evidence="2" id="KW-1185">Reference proteome</keyword>
<accession>A0ABS9GVI6</accession>
<protein>
    <recommendedName>
        <fullName evidence="3">Hydrolase</fullName>
    </recommendedName>
</protein>
<dbReference type="SUPFAM" id="SSF53474">
    <property type="entry name" value="alpha/beta-Hydrolases"/>
    <property type="match status" value="1"/>
</dbReference>
<name>A0ABS9GVI6_9BACL</name>
<dbReference type="InterPro" id="IPR029058">
    <property type="entry name" value="AB_hydrolase_fold"/>
</dbReference>
<sequence>MSGTNCRFQQINDQSLLIHLPERPNGFAILLIGDVNHYVTPHTSSWIQHPERAHFVNELCSYGYTVIYSNLYGRHWGNDPSVEMLNRIYLTILKQEILNSKVHVLAEGMGALTALKWFEKYRGQVRSAAFMNPCLSLQAHGESVKEQKLFYKQFHREICRAYSLSEEEAEEFLLSDRGVHQYVSDVPVKIWHNMSGTPYSFIKHSRAYEWVREQLGAPISLTLQLTDTNKGFAKKVKAFYNLHEKDL</sequence>
<evidence type="ECO:0008006" key="3">
    <source>
        <dbReference type="Google" id="ProtNLM"/>
    </source>
</evidence>
<organism evidence="1 2">
    <name type="scientific">Pseudalkalibacillus berkeleyi</name>
    <dbReference type="NCBI Taxonomy" id="1069813"/>
    <lineage>
        <taxon>Bacteria</taxon>
        <taxon>Bacillati</taxon>
        <taxon>Bacillota</taxon>
        <taxon>Bacilli</taxon>
        <taxon>Bacillales</taxon>
        <taxon>Fictibacillaceae</taxon>
        <taxon>Pseudalkalibacillus</taxon>
    </lineage>
</organism>
<comment type="caution">
    <text evidence="1">The sequence shown here is derived from an EMBL/GenBank/DDBJ whole genome shotgun (WGS) entry which is preliminary data.</text>
</comment>
<proteinExistence type="predicted"/>
<dbReference type="Gene3D" id="3.40.50.1820">
    <property type="entry name" value="alpha/beta hydrolase"/>
    <property type="match status" value="1"/>
</dbReference>
<dbReference type="EMBL" id="JAKIJS010000001">
    <property type="protein sequence ID" value="MCF6136828.1"/>
    <property type="molecule type" value="Genomic_DNA"/>
</dbReference>
<evidence type="ECO:0000313" key="2">
    <source>
        <dbReference type="Proteomes" id="UP001649381"/>
    </source>
</evidence>
<dbReference type="Proteomes" id="UP001649381">
    <property type="component" value="Unassembled WGS sequence"/>
</dbReference>
<dbReference type="RefSeq" id="WP_236331913.1">
    <property type="nucleotide sequence ID" value="NZ_JAKIJS010000001.1"/>
</dbReference>
<gene>
    <name evidence="1" type="ORF">L2716_03735</name>
</gene>